<comment type="caution">
    <text evidence="1">The sequence shown here is derived from an EMBL/GenBank/DDBJ whole genome shotgun (WGS) entry which is preliminary data.</text>
</comment>
<evidence type="ECO:0000313" key="1">
    <source>
        <dbReference type="EMBL" id="GIY05596.1"/>
    </source>
</evidence>
<name>A0AAV4Q997_9ARAC</name>
<evidence type="ECO:0008006" key="3">
    <source>
        <dbReference type="Google" id="ProtNLM"/>
    </source>
</evidence>
<organism evidence="1 2">
    <name type="scientific">Caerostris darwini</name>
    <dbReference type="NCBI Taxonomy" id="1538125"/>
    <lineage>
        <taxon>Eukaryota</taxon>
        <taxon>Metazoa</taxon>
        <taxon>Ecdysozoa</taxon>
        <taxon>Arthropoda</taxon>
        <taxon>Chelicerata</taxon>
        <taxon>Arachnida</taxon>
        <taxon>Araneae</taxon>
        <taxon>Araneomorphae</taxon>
        <taxon>Entelegynae</taxon>
        <taxon>Araneoidea</taxon>
        <taxon>Araneidae</taxon>
        <taxon>Caerostris</taxon>
    </lineage>
</organism>
<reference evidence="1 2" key="1">
    <citation type="submission" date="2021-06" db="EMBL/GenBank/DDBJ databases">
        <title>Caerostris darwini draft genome.</title>
        <authorList>
            <person name="Kono N."/>
            <person name="Arakawa K."/>
        </authorList>
    </citation>
    <scope>NUCLEOTIDE SEQUENCE [LARGE SCALE GENOMIC DNA]</scope>
</reference>
<protein>
    <recommendedName>
        <fullName evidence="3">RNase H type-1 domain-containing protein</fullName>
    </recommendedName>
</protein>
<accession>A0AAV4Q997</accession>
<evidence type="ECO:0000313" key="2">
    <source>
        <dbReference type="Proteomes" id="UP001054837"/>
    </source>
</evidence>
<proteinExistence type="predicted"/>
<sequence length="81" mass="8907">MIAERYPSEEWIHVYTDGSLRRCFFSSVVQGSLAVGKFASNFVGEVAAISEAARVILPPPGFSWTQSRQCSSYVHPPSKKG</sequence>
<dbReference type="EMBL" id="BPLQ01004108">
    <property type="protein sequence ID" value="GIY05596.1"/>
    <property type="molecule type" value="Genomic_DNA"/>
</dbReference>
<gene>
    <name evidence="1" type="ORF">CDAR_90911</name>
</gene>
<dbReference type="Proteomes" id="UP001054837">
    <property type="component" value="Unassembled WGS sequence"/>
</dbReference>
<dbReference type="AlphaFoldDB" id="A0AAV4Q997"/>
<keyword evidence="2" id="KW-1185">Reference proteome</keyword>